<sequence length="555" mass="61012">MVINVFPPKRGSLEQLGSTFALQQDNWNDYSFQTLYHLYYQPEGSTPATLIGPVKILRRGQAASDTIQIKQPFEQLSPDFCSVGNSLDYYQRLSEIPRSDRDTIVTALRDVVAAPGLRNEFNQEEGWRVSLFRENSDHDGFLADATAIFSNSYAALADLSGSLIFRPAGWTSPLILNFDAPEPLFYMGPRRPIGPSGTRVILPRRIIVVIGRNGSGKSTLLSRIARVAFASPSERTLDAVRAIGEFEPASIGFMRIIAISYSAFDNFILPGVFDSDLRQIAADVEKGSGRYVYAGLRDVVREARDDADAVDAKAAPMEDRQIVSIEDRRTTTKLKSLDQLADEFTRLVEQIDRQGDGPLLDAALAPLLADQSFIDLDGSTRVDLFGDNPRQAFMGWSTGHKIALHVLTSLVAHATRKAIVLFDEPESHLHPPLTAALMNAVRIVLEEKNAFAIVATHSPVVLQETLARHVRVVARIGDHFEISAPKMETFGENVGILTQGTFGLTSAATDFHHVLDLLIEGCDNLDEINQCFSPELSGQALAYVMAGLARKGKKS</sequence>
<name>A0ABS9QEK1_9HYPH</name>
<accession>A0ABS9QEK1</accession>
<dbReference type="PANTHER" id="PTHR43581:SF4">
    <property type="entry name" value="ATP_GTP PHOSPHATASE"/>
    <property type="match status" value="1"/>
</dbReference>
<proteinExistence type="predicted"/>
<dbReference type="RefSeq" id="WP_239365393.1">
    <property type="nucleotide sequence ID" value="NZ_JAKREW010000010.1"/>
</dbReference>
<organism evidence="2 3">
    <name type="scientific">Mesorhizobium retamae</name>
    <dbReference type="NCBI Taxonomy" id="2912854"/>
    <lineage>
        <taxon>Bacteria</taxon>
        <taxon>Pseudomonadati</taxon>
        <taxon>Pseudomonadota</taxon>
        <taxon>Alphaproteobacteria</taxon>
        <taxon>Hyphomicrobiales</taxon>
        <taxon>Phyllobacteriaceae</taxon>
        <taxon>Mesorhizobium</taxon>
    </lineage>
</organism>
<protein>
    <submittedName>
        <fullName evidence="2">ATP-binding protein</fullName>
    </submittedName>
</protein>
<dbReference type="Proteomes" id="UP001201701">
    <property type="component" value="Unassembled WGS sequence"/>
</dbReference>
<dbReference type="InterPro" id="IPR003593">
    <property type="entry name" value="AAA+_ATPase"/>
</dbReference>
<feature type="domain" description="AAA+ ATPase" evidence="1">
    <location>
        <begin position="203"/>
        <end position="486"/>
    </location>
</feature>
<dbReference type="Pfam" id="PF13304">
    <property type="entry name" value="AAA_21"/>
    <property type="match status" value="1"/>
</dbReference>
<comment type="caution">
    <text evidence="2">The sequence shown here is derived from an EMBL/GenBank/DDBJ whole genome shotgun (WGS) entry which is preliminary data.</text>
</comment>
<dbReference type="SUPFAM" id="SSF52540">
    <property type="entry name" value="P-loop containing nucleoside triphosphate hydrolases"/>
    <property type="match status" value="1"/>
</dbReference>
<keyword evidence="2" id="KW-0547">Nucleotide-binding</keyword>
<dbReference type="PANTHER" id="PTHR43581">
    <property type="entry name" value="ATP/GTP PHOSPHATASE"/>
    <property type="match status" value="1"/>
</dbReference>
<dbReference type="InterPro" id="IPR051396">
    <property type="entry name" value="Bact_Antivir_Def_Nuclease"/>
</dbReference>
<keyword evidence="3" id="KW-1185">Reference proteome</keyword>
<evidence type="ECO:0000259" key="1">
    <source>
        <dbReference type="SMART" id="SM00382"/>
    </source>
</evidence>
<dbReference type="InterPro" id="IPR027417">
    <property type="entry name" value="P-loop_NTPase"/>
</dbReference>
<evidence type="ECO:0000313" key="3">
    <source>
        <dbReference type="Proteomes" id="UP001201701"/>
    </source>
</evidence>
<evidence type="ECO:0000313" key="2">
    <source>
        <dbReference type="EMBL" id="MCG7505840.1"/>
    </source>
</evidence>
<dbReference type="GO" id="GO:0005524">
    <property type="term" value="F:ATP binding"/>
    <property type="evidence" value="ECO:0007669"/>
    <property type="project" value="UniProtKB-KW"/>
</dbReference>
<reference evidence="2 3" key="1">
    <citation type="submission" date="2022-02" db="EMBL/GenBank/DDBJ databases">
        <title>Draft genome sequence of Mezorhizobium retamae strain IRAMC:0171 isolated from Retama raetam nodules.</title>
        <authorList>
            <person name="Bengaied R."/>
            <person name="Sbissi I."/>
            <person name="Huber K."/>
            <person name="Ghodbane F."/>
            <person name="Nouioui I."/>
            <person name="Tarhouni M."/>
            <person name="Gtari M."/>
        </authorList>
    </citation>
    <scope>NUCLEOTIDE SEQUENCE [LARGE SCALE GENOMIC DNA]</scope>
    <source>
        <strain evidence="2 3">IRAMC:0171</strain>
    </source>
</reference>
<gene>
    <name evidence="2" type="ORF">L4923_12530</name>
</gene>
<dbReference type="SMART" id="SM00382">
    <property type="entry name" value="AAA"/>
    <property type="match status" value="1"/>
</dbReference>
<dbReference type="Gene3D" id="3.40.50.300">
    <property type="entry name" value="P-loop containing nucleotide triphosphate hydrolases"/>
    <property type="match status" value="1"/>
</dbReference>
<dbReference type="InterPro" id="IPR003959">
    <property type="entry name" value="ATPase_AAA_core"/>
</dbReference>
<dbReference type="EMBL" id="JAKREW010000010">
    <property type="protein sequence ID" value="MCG7505840.1"/>
    <property type="molecule type" value="Genomic_DNA"/>
</dbReference>
<keyword evidence="2" id="KW-0067">ATP-binding</keyword>
<dbReference type="CDD" id="cd00267">
    <property type="entry name" value="ABC_ATPase"/>
    <property type="match status" value="1"/>
</dbReference>